<organism evidence="1">
    <name type="scientific">Eimeria tenella</name>
    <name type="common">Coccidian parasite</name>
    <dbReference type="NCBI Taxonomy" id="5802"/>
    <lineage>
        <taxon>Eukaryota</taxon>
        <taxon>Sar</taxon>
        <taxon>Alveolata</taxon>
        <taxon>Apicomplexa</taxon>
        <taxon>Conoidasida</taxon>
        <taxon>Coccidia</taxon>
        <taxon>Eucoccidiorida</taxon>
        <taxon>Eimeriorina</taxon>
        <taxon>Eimeriidae</taxon>
        <taxon>Eimeria</taxon>
    </lineage>
</organism>
<name>I6MML8_EIMTE</name>
<evidence type="ECO:0000313" key="1">
    <source>
        <dbReference type="EMBL" id="AEL23247.1"/>
    </source>
</evidence>
<dbReference type="EMBL" id="HQ541869">
    <property type="protein sequence ID" value="AEL23247.1"/>
    <property type="molecule type" value="Genomic_DNA"/>
</dbReference>
<dbReference type="InterPro" id="IPR036915">
    <property type="entry name" value="Cyclin-like_sf"/>
</dbReference>
<reference evidence="1" key="1">
    <citation type="submission" date="2010-11" db="EMBL/GenBank/DDBJ databases">
        <title>Novel identified Cyclin like Proteins in Eimeria tenella.</title>
        <authorList>
            <person name="Suarez Fernandez M.L."/>
            <person name="Engels K."/>
            <person name="Bender F."/>
            <person name="Gassel M."/>
            <person name="Marhoefer R.J."/>
            <person name="Unden G."/>
            <person name="Mottram J.C."/>
            <person name="Selzer P.M."/>
        </authorList>
    </citation>
    <scope>NUCLEOTIDE SEQUENCE</scope>
    <source>
        <strain evidence="1">Houghton</strain>
    </source>
</reference>
<gene>
    <name evidence="1" type="primary">cyc1</name>
</gene>
<feature type="non-terminal residue" evidence="1">
    <location>
        <position position="142"/>
    </location>
</feature>
<dbReference type="SUPFAM" id="SSF47954">
    <property type="entry name" value="Cyclin-like"/>
    <property type="match status" value="1"/>
</dbReference>
<accession>I6MML8</accession>
<dbReference type="Gene3D" id="1.10.472.10">
    <property type="entry name" value="Cyclin-like"/>
    <property type="match status" value="1"/>
</dbReference>
<dbReference type="VEuPathDB" id="ToxoDB:ETH2_1059900"/>
<protein>
    <submittedName>
        <fullName evidence="1">Cyclin like protein 1</fullName>
    </submittedName>
</protein>
<dbReference type="AlphaFoldDB" id="I6MML8"/>
<proteinExistence type="predicted"/>
<sequence>TTSPPRGPPGGPREEWPYISSHYRCWLFSAAAVAAQQQEVHAAAVGRLALLDAAAAAAAPSFGELLLLQQYFALQLLLVFQRKGLSNSVLETSCLFFHRFFFAVSSLAADPRLALFACLLLALKATDNARHYTLGDCCCCCC</sequence>
<feature type="non-terminal residue" evidence="1">
    <location>
        <position position="1"/>
    </location>
</feature>